<feature type="compositionally biased region" description="Basic and acidic residues" evidence="1">
    <location>
        <begin position="26"/>
        <end position="37"/>
    </location>
</feature>
<keyword evidence="3" id="KW-1185">Reference proteome</keyword>
<evidence type="ECO:0000313" key="2">
    <source>
        <dbReference type="EMBL" id="MFC5061811.1"/>
    </source>
</evidence>
<reference evidence="3" key="1">
    <citation type="journal article" date="2019" name="Int. J. Syst. Evol. Microbiol.">
        <title>The Global Catalogue of Microorganisms (GCM) 10K type strain sequencing project: providing services to taxonomists for standard genome sequencing and annotation.</title>
        <authorList>
            <consortium name="The Broad Institute Genomics Platform"/>
            <consortium name="The Broad Institute Genome Sequencing Center for Infectious Disease"/>
            <person name="Wu L."/>
            <person name="Ma J."/>
        </authorList>
    </citation>
    <scope>NUCLEOTIDE SEQUENCE [LARGE SCALE GENOMIC DNA]</scope>
    <source>
        <strain evidence="3">CGMCC 4.7093</strain>
    </source>
</reference>
<comment type="caution">
    <text evidence="2">The sequence shown here is derived from an EMBL/GenBank/DDBJ whole genome shotgun (WGS) entry which is preliminary data.</text>
</comment>
<dbReference type="Proteomes" id="UP001595947">
    <property type="component" value="Unassembled WGS sequence"/>
</dbReference>
<feature type="compositionally biased region" description="Acidic residues" evidence="1">
    <location>
        <begin position="61"/>
        <end position="73"/>
    </location>
</feature>
<accession>A0ABV9YMQ3</accession>
<name>A0ABV9YMQ3_9PSEU</name>
<dbReference type="EMBL" id="JBHSIV010000005">
    <property type="protein sequence ID" value="MFC5061811.1"/>
    <property type="molecule type" value="Genomic_DNA"/>
</dbReference>
<evidence type="ECO:0000313" key="3">
    <source>
        <dbReference type="Proteomes" id="UP001595947"/>
    </source>
</evidence>
<gene>
    <name evidence="2" type="ORF">ACFPBZ_06315</name>
</gene>
<dbReference type="RefSeq" id="WP_378035165.1">
    <property type="nucleotide sequence ID" value="NZ_JBHSIV010000005.1"/>
</dbReference>
<protein>
    <submittedName>
        <fullName evidence="2">Uncharacterized protein</fullName>
    </submittedName>
</protein>
<organism evidence="2 3">
    <name type="scientific">Actinomycetospora atypica</name>
    <dbReference type="NCBI Taxonomy" id="1290095"/>
    <lineage>
        <taxon>Bacteria</taxon>
        <taxon>Bacillati</taxon>
        <taxon>Actinomycetota</taxon>
        <taxon>Actinomycetes</taxon>
        <taxon>Pseudonocardiales</taxon>
        <taxon>Pseudonocardiaceae</taxon>
        <taxon>Actinomycetospora</taxon>
    </lineage>
</organism>
<proteinExistence type="predicted"/>
<sequence length="79" mass="8496">MSTENDALDPDRARHHPEAAVDALEERVLGGPDHRLDSGYANDTPPGEEQPEPESGAVFDVDLDPEDQGEVDESTTAPD</sequence>
<feature type="region of interest" description="Disordered" evidence="1">
    <location>
        <begin position="26"/>
        <end position="79"/>
    </location>
</feature>
<feature type="compositionally biased region" description="Basic and acidic residues" evidence="1">
    <location>
        <begin position="9"/>
        <end position="20"/>
    </location>
</feature>
<feature type="region of interest" description="Disordered" evidence="1">
    <location>
        <begin position="1"/>
        <end position="20"/>
    </location>
</feature>
<evidence type="ECO:0000256" key="1">
    <source>
        <dbReference type="SAM" id="MobiDB-lite"/>
    </source>
</evidence>